<name>A0A6H1ZFB6_9ZZZZ</name>
<dbReference type="EMBL" id="MT144016">
    <property type="protein sequence ID" value="QJA46603.1"/>
    <property type="molecule type" value="Genomic_DNA"/>
</dbReference>
<gene>
    <name evidence="1" type="ORF">TM448A00467_0003</name>
</gene>
<reference evidence="1" key="1">
    <citation type="submission" date="2020-03" db="EMBL/GenBank/DDBJ databases">
        <title>The deep terrestrial virosphere.</title>
        <authorList>
            <person name="Holmfeldt K."/>
            <person name="Nilsson E."/>
            <person name="Simone D."/>
            <person name="Lopez-Fernandez M."/>
            <person name="Wu X."/>
            <person name="de Brujin I."/>
            <person name="Lundin D."/>
            <person name="Andersson A."/>
            <person name="Bertilsson S."/>
            <person name="Dopson M."/>
        </authorList>
    </citation>
    <scope>NUCLEOTIDE SEQUENCE</scope>
    <source>
        <strain evidence="1">TM448A00467</strain>
    </source>
</reference>
<proteinExistence type="predicted"/>
<evidence type="ECO:0000313" key="1">
    <source>
        <dbReference type="EMBL" id="QJA46603.1"/>
    </source>
</evidence>
<dbReference type="AlphaFoldDB" id="A0A6H1ZFB6"/>
<protein>
    <submittedName>
        <fullName evidence="1">Uncharacterized protein</fullName>
    </submittedName>
</protein>
<sequence length="116" mass="14155">MDRPVIVELVERYFISDGVYIHEKSRYRGMDGQTTPFFEFRMETHMWIRYWQELLMIFLANDPEMMLYHWEEAQKVVEHIRWEHKARTLAEEAVDSYNAILEVEELLKDNNIESPE</sequence>
<accession>A0A6H1ZFB6</accession>
<organism evidence="1">
    <name type="scientific">viral metagenome</name>
    <dbReference type="NCBI Taxonomy" id="1070528"/>
    <lineage>
        <taxon>unclassified sequences</taxon>
        <taxon>metagenomes</taxon>
        <taxon>organismal metagenomes</taxon>
    </lineage>
</organism>